<keyword evidence="4" id="KW-1185">Reference proteome</keyword>
<reference evidence="3" key="1">
    <citation type="thesis" date="2020" institute="ProQuest LLC" country="789 East Eisenhower Parkway, Ann Arbor, MI, USA">
        <title>Comparative Genomics and Chromosome Evolution.</title>
        <authorList>
            <person name="Mudd A.B."/>
        </authorList>
    </citation>
    <scope>NUCLEOTIDE SEQUENCE</scope>
    <source>
        <strain evidence="3">HN-11 Male</strain>
        <tissue evidence="3">Kidney and liver</tissue>
    </source>
</reference>
<proteinExistence type="predicted"/>
<comment type="caution">
    <text evidence="3">The sequence shown here is derived from an EMBL/GenBank/DDBJ whole genome shotgun (WGS) entry which is preliminary data.</text>
</comment>
<dbReference type="AlphaFoldDB" id="A0A8J6KHJ0"/>
<dbReference type="PANTHER" id="PTHR23197:SF10">
    <property type="entry name" value="TARGET OF NESH-SH3"/>
    <property type="match status" value="1"/>
</dbReference>
<feature type="signal peptide" evidence="1">
    <location>
        <begin position="1"/>
        <end position="21"/>
    </location>
</feature>
<evidence type="ECO:0000259" key="2">
    <source>
        <dbReference type="PROSITE" id="PS50853"/>
    </source>
</evidence>
<protein>
    <recommendedName>
        <fullName evidence="2">Fibronectin type-III domain-containing protein</fullName>
    </recommendedName>
</protein>
<feature type="chain" id="PRO_5035180511" description="Fibronectin type-III domain-containing protein" evidence="1">
    <location>
        <begin position="22"/>
        <end position="199"/>
    </location>
</feature>
<organism evidence="3 4">
    <name type="scientific">Eleutherodactylus coqui</name>
    <name type="common">Puerto Rican coqui</name>
    <dbReference type="NCBI Taxonomy" id="57060"/>
    <lineage>
        <taxon>Eukaryota</taxon>
        <taxon>Metazoa</taxon>
        <taxon>Chordata</taxon>
        <taxon>Craniata</taxon>
        <taxon>Vertebrata</taxon>
        <taxon>Euteleostomi</taxon>
        <taxon>Amphibia</taxon>
        <taxon>Batrachia</taxon>
        <taxon>Anura</taxon>
        <taxon>Neobatrachia</taxon>
        <taxon>Hyloidea</taxon>
        <taxon>Eleutherodactylidae</taxon>
        <taxon>Eleutherodactylinae</taxon>
        <taxon>Eleutherodactylus</taxon>
        <taxon>Eleutherodactylus</taxon>
    </lineage>
</organism>
<gene>
    <name evidence="3" type="ORF">GDO78_000747</name>
</gene>
<dbReference type="Gene3D" id="2.60.40.10">
    <property type="entry name" value="Immunoglobulins"/>
    <property type="match status" value="1"/>
</dbReference>
<evidence type="ECO:0000256" key="1">
    <source>
        <dbReference type="SAM" id="SignalP"/>
    </source>
</evidence>
<dbReference type="CDD" id="cd00063">
    <property type="entry name" value="FN3"/>
    <property type="match status" value="1"/>
</dbReference>
<accession>A0A8J6KHJ0</accession>
<feature type="domain" description="Fibronectin type-III" evidence="2">
    <location>
        <begin position="93"/>
        <end position="189"/>
    </location>
</feature>
<dbReference type="EMBL" id="WNTK01000001">
    <property type="protein sequence ID" value="KAG9492411.1"/>
    <property type="molecule type" value="Genomic_DNA"/>
</dbReference>
<dbReference type="OrthoDB" id="6129306at2759"/>
<dbReference type="Proteomes" id="UP000770717">
    <property type="component" value="Unassembled WGS sequence"/>
</dbReference>
<sequence length="199" mass="22960">MISRLSLLLFCGTILAHLGDAQKLPKVKKLNMKAHINITGDTLIMKFHRPNQNIKLEGFILGYGSNYFTNQYIQWPENGKSYITDVEKNSAQKPLQLVIGTLSPTSVFLSWGILINPQIDWSALNKCPNDRFYTVRYREKNKDWLFQLCPTTETVIENLKPYTVYEFGVKVNSEDEIWSKSQTHKTNCKLLQYNLVHAS</sequence>
<dbReference type="PANTHER" id="PTHR23197">
    <property type="entry name" value="TARSH-RELATED FIBRONECTIN DOMAIN-CONTAINING"/>
    <property type="match status" value="1"/>
</dbReference>
<keyword evidence="1" id="KW-0732">Signal</keyword>
<dbReference type="InterPro" id="IPR036116">
    <property type="entry name" value="FN3_sf"/>
</dbReference>
<name>A0A8J6KHJ0_ELECQ</name>
<dbReference type="SUPFAM" id="SSF49265">
    <property type="entry name" value="Fibronectin type III"/>
    <property type="match status" value="1"/>
</dbReference>
<dbReference type="InterPro" id="IPR013783">
    <property type="entry name" value="Ig-like_fold"/>
</dbReference>
<dbReference type="GO" id="GO:0030198">
    <property type="term" value="P:extracellular matrix organization"/>
    <property type="evidence" value="ECO:0007669"/>
    <property type="project" value="TreeGrafter"/>
</dbReference>
<dbReference type="InterPro" id="IPR003961">
    <property type="entry name" value="FN3_dom"/>
</dbReference>
<dbReference type="PROSITE" id="PS50853">
    <property type="entry name" value="FN3"/>
    <property type="match status" value="1"/>
</dbReference>
<evidence type="ECO:0000313" key="3">
    <source>
        <dbReference type="EMBL" id="KAG9492411.1"/>
    </source>
</evidence>
<evidence type="ECO:0000313" key="4">
    <source>
        <dbReference type="Proteomes" id="UP000770717"/>
    </source>
</evidence>
<dbReference type="GO" id="GO:0010811">
    <property type="term" value="P:positive regulation of cell-substrate adhesion"/>
    <property type="evidence" value="ECO:0007669"/>
    <property type="project" value="TreeGrafter"/>
</dbReference>